<accession>A0AA36I1S1</accession>
<reference evidence="2" key="1">
    <citation type="submission" date="2023-08" db="EMBL/GenBank/DDBJ databases">
        <authorList>
            <person name="Chen Y."/>
            <person name="Shah S."/>
            <person name="Dougan E. K."/>
            <person name="Thang M."/>
            <person name="Chan C."/>
        </authorList>
    </citation>
    <scope>NUCLEOTIDE SEQUENCE</scope>
</reference>
<evidence type="ECO:0000313" key="2">
    <source>
        <dbReference type="EMBL" id="CAJ1379446.1"/>
    </source>
</evidence>
<dbReference type="AlphaFoldDB" id="A0AA36I1S1"/>
<dbReference type="Proteomes" id="UP001178507">
    <property type="component" value="Unassembled WGS sequence"/>
</dbReference>
<gene>
    <name evidence="2" type="ORF">EVOR1521_LOCUS7688</name>
</gene>
<proteinExistence type="predicted"/>
<evidence type="ECO:0000256" key="1">
    <source>
        <dbReference type="SAM" id="SignalP"/>
    </source>
</evidence>
<keyword evidence="1" id="KW-0732">Signal</keyword>
<feature type="chain" id="PRO_5041217268" evidence="1">
    <location>
        <begin position="22"/>
        <end position="462"/>
    </location>
</feature>
<feature type="signal peptide" evidence="1">
    <location>
        <begin position="1"/>
        <end position="21"/>
    </location>
</feature>
<comment type="caution">
    <text evidence="2">The sequence shown here is derived from an EMBL/GenBank/DDBJ whole genome shotgun (WGS) entry which is preliminary data.</text>
</comment>
<keyword evidence="3" id="KW-1185">Reference proteome</keyword>
<dbReference type="EMBL" id="CAUJNA010000632">
    <property type="protein sequence ID" value="CAJ1379446.1"/>
    <property type="molecule type" value="Genomic_DNA"/>
</dbReference>
<dbReference type="PANTHER" id="PTHR37490:SF2">
    <property type="match status" value="1"/>
</dbReference>
<dbReference type="Pfam" id="PF11913">
    <property type="entry name" value="DUF3431"/>
    <property type="match status" value="1"/>
</dbReference>
<evidence type="ECO:0000313" key="3">
    <source>
        <dbReference type="Proteomes" id="UP001178507"/>
    </source>
</evidence>
<organism evidence="2 3">
    <name type="scientific">Effrenium voratum</name>
    <dbReference type="NCBI Taxonomy" id="2562239"/>
    <lineage>
        <taxon>Eukaryota</taxon>
        <taxon>Sar</taxon>
        <taxon>Alveolata</taxon>
        <taxon>Dinophyceae</taxon>
        <taxon>Suessiales</taxon>
        <taxon>Symbiodiniaceae</taxon>
        <taxon>Effrenium</taxon>
    </lineage>
</organism>
<name>A0AA36I1S1_9DINO</name>
<dbReference type="PANTHER" id="PTHR37490">
    <property type="entry name" value="EXPRESSED PROTEIN"/>
    <property type="match status" value="1"/>
</dbReference>
<sequence length="462" mass="52736">MGSQLLAVILLLQLFRTGSRAVDQKADENAGSCWSIGFTHETCCGSEHGPEGNTECWDDVYTFESCCLGRDLKEAGCDSGFFTRFRGLVWEYYKEGRSKPALIQQWPRILANYDARFLLCAPAALQAHLLQIEERGFLERPESVMEQLLSYTQNLQQATGAAAPGRLDLKSWPLELGLERLRQNVRIKARQMRFRNFPDVTLVLSYCREELSWMNASFSRRVMPLVDVVVVAKCVDVDGVAAVPFRHLWRSVEQLDVEDLPLRADECSAYLGYLHHNYYKLPRHMVFVHADMPEHIGAGRPNIVDDTLRALSRGASVPFAHLGNNRVTMRWNPHLMTPLWKGLFGSTIAPAPGEVSTYCCSHMVVSRERALVRSRRFYQTALELVTSPASYFYLPAKWRPAQQSKAADFDMKGRLVCQNMMFLWHVIFGAPLHLPHRMYDPSLPLFLKTRNIRTVYLEDDSL</sequence>
<dbReference type="InterPro" id="IPR021838">
    <property type="entry name" value="DUF3431"/>
</dbReference>
<protein>
    <submittedName>
        <fullName evidence="2">Uncharacterized protein</fullName>
    </submittedName>
</protein>